<sequence>MSTSPLHHHLHHHLLHIFINLLHFHLIMSTFHQITLVTSTSHLHLLQQSVKLTIDAT</sequence>
<dbReference type="AlphaFoldDB" id="A0A6A4PCP5"/>
<organism evidence="1 2">
    <name type="scientific">Lupinus albus</name>
    <name type="common">White lupine</name>
    <name type="synonym">Lupinus termis</name>
    <dbReference type="NCBI Taxonomy" id="3870"/>
    <lineage>
        <taxon>Eukaryota</taxon>
        <taxon>Viridiplantae</taxon>
        <taxon>Streptophyta</taxon>
        <taxon>Embryophyta</taxon>
        <taxon>Tracheophyta</taxon>
        <taxon>Spermatophyta</taxon>
        <taxon>Magnoliopsida</taxon>
        <taxon>eudicotyledons</taxon>
        <taxon>Gunneridae</taxon>
        <taxon>Pentapetalae</taxon>
        <taxon>rosids</taxon>
        <taxon>fabids</taxon>
        <taxon>Fabales</taxon>
        <taxon>Fabaceae</taxon>
        <taxon>Papilionoideae</taxon>
        <taxon>50 kb inversion clade</taxon>
        <taxon>genistoids sensu lato</taxon>
        <taxon>core genistoids</taxon>
        <taxon>Genisteae</taxon>
        <taxon>Lupinus</taxon>
    </lineage>
</organism>
<keyword evidence="2" id="KW-1185">Reference proteome</keyword>
<dbReference type="EMBL" id="WOCE01000016">
    <property type="protein sequence ID" value="KAE9597798.1"/>
    <property type="molecule type" value="Genomic_DNA"/>
</dbReference>
<reference evidence="2" key="1">
    <citation type="journal article" date="2020" name="Nat. Commun.">
        <title>Genome sequence of the cluster root forming white lupin.</title>
        <authorList>
            <person name="Hufnagel B."/>
            <person name="Marques A."/>
            <person name="Soriano A."/>
            <person name="Marques L."/>
            <person name="Divol F."/>
            <person name="Doumas P."/>
            <person name="Sallet E."/>
            <person name="Mancinotti D."/>
            <person name="Carrere S."/>
            <person name="Marande W."/>
            <person name="Arribat S."/>
            <person name="Keller J."/>
            <person name="Huneau C."/>
            <person name="Blein T."/>
            <person name="Aime D."/>
            <person name="Laguerre M."/>
            <person name="Taylor J."/>
            <person name="Schubert V."/>
            <person name="Nelson M."/>
            <person name="Geu-Flores F."/>
            <person name="Crespi M."/>
            <person name="Gallardo-Guerrero K."/>
            <person name="Delaux P.-M."/>
            <person name="Salse J."/>
            <person name="Berges H."/>
            <person name="Guyot R."/>
            <person name="Gouzy J."/>
            <person name="Peret B."/>
        </authorList>
    </citation>
    <scope>NUCLEOTIDE SEQUENCE [LARGE SCALE GENOMIC DNA]</scope>
    <source>
        <strain evidence="2">cv. Amiga</strain>
    </source>
</reference>
<dbReference type="Proteomes" id="UP000447434">
    <property type="component" value="Chromosome 16"/>
</dbReference>
<evidence type="ECO:0000313" key="1">
    <source>
        <dbReference type="EMBL" id="KAE9597798.1"/>
    </source>
</evidence>
<name>A0A6A4PCP5_LUPAL</name>
<proteinExistence type="predicted"/>
<evidence type="ECO:0000313" key="2">
    <source>
        <dbReference type="Proteomes" id="UP000447434"/>
    </source>
</evidence>
<comment type="caution">
    <text evidence="1">The sequence shown here is derived from an EMBL/GenBank/DDBJ whole genome shotgun (WGS) entry which is preliminary data.</text>
</comment>
<protein>
    <submittedName>
        <fullName evidence="1">Uncharacterized protein</fullName>
    </submittedName>
</protein>
<accession>A0A6A4PCP5</accession>
<gene>
    <name evidence="1" type="ORF">Lalb_Chr16g0390441</name>
</gene>